<reference evidence="2" key="2">
    <citation type="journal article" date="2024" name="Plant">
        <title>Genomic evolution and insights into agronomic trait innovations of Sesamum species.</title>
        <authorList>
            <person name="Miao H."/>
            <person name="Wang L."/>
            <person name="Qu L."/>
            <person name="Liu H."/>
            <person name="Sun Y."/>
            <person name="Le M."/>
            <person name="Wang Q."/>
            <person name="Wei S."/>
            <person name="Zheng Y."/>
            <person name="Lin W."/>
            <person name="Duan Y."/>
            <person name="Cao H."/>
            <person name="Xiong S."/>
            <person name="Wang X."/>
            <person name="Wei L."/>
            <person name="Li C."/>
            <person name="Ma Q."/>
            <person name="Ju M."/>
            <person name="Zhao R."/>
            <person name="Li G."/>
            <person name="Mu C."/>
            <person name="Tian Q."/>
            <person name="Mei H."/>
            <person name="Zhang T."/>
            <person name="Gao T."/>
            <person name="Zhang H."/>
        </authorList>
    </citation>
    <scope>NUCLEOTIDE SEQUENCE</scope>
    <source>
        <strain evidence="2">KEN1</strain>
    </source>
</reference>
<comment type="caution">
    <text evidence="2">The sequence shown here is derived from an EMBL/GenBank/DDBJ whole genome shotgun (WGS) entry which is preliminary data.</text>
</comment>
<dbReference type="EMBL" id="JACGWN010000003">
    <property type="protein sequence ID" value="KAL0454711.1"/>
    <property type="molecule type" value="Genomic_DNA"/>
</dbReference>
<dbReference type="AlphaFoldDB" id="A0AAW2XPP1"/>
<sequence>MFGKLLRNQSGNCRGGTPPPRSPRGTPSSSESKGKRPTSASLGTALGGSSKKSRMSSLSTPPSSSTKPSSGLFPPPPLKDKRGVPLKYSRAPSGCLHTLHSLEAERGGNLP</sequence>
<feature type="compositionally biased region" description="Low complexity" evidence="1">
    <location>
        <begin position="38"/>
        <end position="70"/>
    </location>
</feature>
<name>A0AAW2XPP1_9LAMI</name>
<evidence type="ECO:0000313" key="2">
    <source>
        <dbReference type="EMBL" id="KAL0454711.1"/>
    </source>
</evidence>
<gene>
    <name evidence="2" type="ORF">Slati_0810300</name>
</gene>
<feature type="compositionally biased region" description="Basic and acidic residues" evidence="1">
    <location>
        <begin position="100"/>
        <end position="111"/>
    </location>
</feature>
<organism evidence="2">
    <name type="scientific">Sesamum latifolium</name>
    <dbReference type="NCBI Taxonomy" id="2727402"/>
    <lineage>
        <taxon>Eukaryota</taxon>
        <taxon>Viridiplantae</taxon>
        <taxon>Streptophyta</taxon>
        <taxon>Embryophyta</taxon>
        <taxon>Tracheophyta</taxon>
        <taxon>Spermatophyta</taxon>
        <taxon>Magnoliopsida</taxon>
        <taxon>eudicotyledons</taxon>
        <taxon>Gunneridae</taxon>
        <taxon>Pentapetalae</taxon>
        <taxon>asterids</taxon>
        <taxon>lamiids</taxon>
        <taxon>Lamiales</taxon>
        <taxon>Pedaliaceae</taxon>
        <taxon>Sesamum</taxon>
    </lineage>
</organism>
<evidence type="ECO:0000256" key="1">
    <source>
        <dbReference type="SAM" id="MobiDB-lite"/>
    </source>
</evidence>
<protein>
    <submittedName>
        <fullName evidence="2">Uncharacterized protein</fullName>
    </submittedName>
</protein>
<feature type="region of interest" description="Disordered" evidence="1">
    <location>
        <begin position="1"/>
        <end position="111"/>
    </location>
</feature>
<proteinExistence type="predicted"/>
<reference evidence="2" key="1">
    <citation type="submission" date="2020-06" db="EMBL/GenBank/DDBJ databases">
        <authorList>
            <person name="Li T."/>
            <person name="Hu X."/>
            <person name="Zhang T."/>
            <person name="Song X."/>
            <person name="Zhang H."/>
            <person name="Dai N."/>
            <person name="Sheng W."/>
            <person name="Hou X."/>
            <person name="Wei L."/>
        </authorList>
    </citation>
    <scope>NUCLEOTIDE SEQUENCE</scope>
    <source>
        <strain evidence="2">KEN1</strain>
        <tissue evidence="2">Leaf</tissue>
    </source>
</reference>
<accession>A0AAW2XPP1</accession>